<feature type="transmembrane region" description="Helical" evidence="2">
    <location>
        <begin position="404"/>
        <end position="429"/>
    </location>
</feature>
<dbReference type="OrthoDB" id="5582975at2759"/>
<name>A0A9W8B8X3_9FUNG</name>
<dbReference type="AlphaFoldDB" id="A0A9W8B8X3"/>
<evidence type="ECO:0000313" key="4">
    <source>
        <dbReference type="Proteomes" id="UP001151582"/>
    </source>
</evidence>
<feature type="compositionally biased region" description="Basic and acidic residues" evidence="1">
    <location>
        <begin position="369"/>
        <end position="380"/>
    </location>
</feature>
<feature type="compositionally biased region" description="Polar residues" evidence="1">
    <location>
        <begin position="34"/>
        <end position="47"/>
    </location>
</feature>
<feature type="compositionally biased region" description="Polar residues" evidence="1">
    <location>
        <begin position="216"/>
        <end position="237"/>
    </location>
</feature>
<keyword evidence="2" id="KW-1133">Transmembrane helix</keyword>
<dbReference type="EMBL" id="JANBQB010000113">
    <property type="protein sequence ID" value="KAJ1981741.1"/>
    <property type="molecule type" value="Genomic_DNA"/>
</dbReference>
<feature type="compositionally biased region" description="Pro residues" evidence="1">
    <location>
        <begin position="299"/>
        <end position="308"/>
    </location>
</feature>
<protein>
    <submittedName>
        <fullName evidence="3">Uncharacterized protein</fullName>
    </submittedName>
</protein>
<proteinExistence type="predicted"/>
<dbReference type="Proteomes" id="UP001151582">
    <property type="component" value="Unassembled WGS sequence"/>
</dbReference>
<feature type="transmembrane region" description="Helical" evidence="2">
    <location>
        <begin position="449"/>
        <end position="469"/>
    </location>
</feature>
<feature type="region of interest" description="Disordered" evidence="1">
    <location>
        <begin position="332"/>
        <end position="380"/>
    </location>
</feature>
<feature type="region of interest" description="Disordered" evidence="1">
    <location>
        <begin position="1"/>
        <end position="47"/>
    </location>
</feature>
<comment type="caution">
    <text evidence="3">The sequence shown here is derived from an EMBL/GenBank/DDBJ whole genome shotgun (WGS) entry which is preliminary data.</text>
</comment>
<feature type="region of interest" description="Disordered" evidence="1">
    <location>
        <begin position="664"/>
        <end position="727"/>
    </location>
</feature>
<reference evidence="3" key="1">
    <citation type="submission" date="2022-07" db="EMBL/GenBank/DDBJ databases">
        <title>Phylogenomic reconstructions and comparative analyses of Kickxellomycotina fungi.</title>
        <authorList>
            <person name="Reynolds N.K."/>
            <person name="Stajich J.E."/>
            <person name="Barry K."/>
            <person name="Grigoriev I.V."/>
            <person name="Crous P."/>
            <person name="Smith M.E."/>
        </authorList>
    </citation>
    <scope>NUCLEOTIDE SEQUENCE</scope>
    <source>
        <strain evidence="3">RSA 567</strain>
    </source>
</reference>
<feature type="region of interest" description="Disordered" evidence="1">
    <location>
        <begin position="89"/>
        <end position="312"/>
    </location>
</feature>
<feature type="compositionally biased region" description="Low complexity" evidence="1">
    <location>
        <begin position="272"/>
        <end position="288"/>
    </location>
</feature>
<organism evidence="3 4">
    <name type="scientific">Dimargaris verticillata</name>
    <dbReference type="NCBI Taxonomy" id="2761393"/>
    <lineage>
        <taxon>Eukaryota</taxon>
        <taxon>Fungi</taxon>
        <taxon>Fungi incertae sedis</taxon>
        <taxon>Zoopagomycota</taxon>
        <taxon>Kickxellomycotina</taxon>
        <taxon>Dimargaritomycetes</taxon>
        <taxon>Dimargaritales</taxon>
        <taxon>Dimargaritaceae</taxon>
        <taxon>Dimargaris</taxon>
    </lineage>
</organism>
<feature type="transmembrane region" description="Helical" evidence="2">
    <location>
        <begin position="551"/>
        <end position="583"/>
    </location>
</feature>
<feature type="compositionally biased region" description="Polar residues" evidence="1">
    <location>
        <begin position="698"/>
        <end position="707"/>
    </location>
</feature>
<keyword evidence="2" id="KW-0472">Membrane</keyword>
<keyword evidence="2" id="KW-0812">Transmembrane</keyword>
<gene>
    <name evidence="3" type="ORF">H4R34_001954</name>
</gene>
<evidence type="ECO:0000256" key="1">
    <source>
        <dbReference type="SAM" id="MobiDB-lite"/>
    </source>
</evidence>
<feature type="transmembrane region" description="Helical" evidence="2">
    <location>
        <begin position="489"/>
        <end position="513"/>
    </location>
</feature>
<evidence type="ECO:0000256" key="2">
    <source>
        <dbReference type="SAM" id="Phobius"/>
    </source>
</evidence>
<keyword evidence="4" id="KW-1185">Reference proteome</keyword>
<evidence type="ECO:0000313" key="3">
    <source>
        <dbReference type="EMBL" id="KAJ1981741.1"/>
    </source>
</evidence>
<accession>A0A9W8B8X3</accession>
<feature type="compositionally biased region" description="Low complexity" evidence="1">
    <location>
        <begin position="717"/>
        <end position="727"/>
    </location>
</feature>
<sequence length="1001" mass="109530">MTGHYYYQPNAPRQADDRSQPSGTVNCLGRPRSSDISSLYASTQPQRHSPLARNVFMASELSDCESERDSAAASRVTHRGLRTRYKALVAPTPQPPSRSSWPVTQPEAVAPYSKPARGPTDRITPPHAADPPFPAMSRYFFMNPSPEPSGYAKKLPRPPGKSPAATAIIGGLGPPRQPEPVAETSFVPAPQPASRRTSDPMENRMLPSALGAPVSSLASPQWTSDSSPEMSPRTSPNHVRLGSLSEAEIGTHRSVSPRDPNMLTRRGRYPLTSTPVQDDSVSSQSSPSPNASRVNSSPSPYPSLPPTPNTFESTVMAIPHSFVTNLGASTLSSPWSEHGDGASPKRLGRPGSEDTLAPNKEPSPSFMDSGHDLSHISKDPNDSDSMRHFCSIRDKILRMQLNQLFSAIPHLLIALGTLVLIAGTVGVFSRDANITPKAPSPSPKRLDLSAGWEIGYLVLASSSVLVSIVRLSDGTRGYREYRIPTLRRVWLTIATDMLCLALWGALASVIMFAENSYVNNHGRGLRANACRLIKYYDYHWHFDPDQNYMDLPLICTFTTLAACFGFVMALGHLVSIGLGLTLVRLVYMLRTTRGMDGDRPYHRIDAPANSTKSFQSSQLPSAAALVSTPSPLASFSLPLHWRFWGRSNRVESKRYSDTPTVVASVRGQEQRQKAQLIAPKPNFLTESESMDPGIEVQPLSQGDSMTQGGPDGQMTPGQSAAGTAAAQTLVRQLQRRAPRAHVYPFGHPDKGVESDSEDEAALGIGFDLAEDALHHRHGPITVNPVTFYDESYAQAVASQFAHHCNVHELLNIILQAYEAVGVPGTYDIIFRFHMLSTIYPAPAGQDLDHEITAYDDACSVWKYLELLLGDAVETGDENAVRFLAKAYQILNELVEPHILSRISELIVDYQTLVPFATGVSFPVVEAITEMLHGILQDYGTQPVNGDAELIEDIVSRVEQESFSDLASVFIGGLYTNRAMIHYHRMEQNFQISELTRAIEQD</sequence>